<dbReference type="Pfam" id="PF13426">
    <property type="entry name" value="PAS_9"/>
    <property type="match status" value="1"/>
</dbReference>
<protein>
    <submittedName>
        <fullName evidence="2">PAS domain-containing protein</fullName>
    </submittedName>
</protein>
<dbReference type="EMBL" id="CP053418">
    <property type="protein sequence ID" value="QJW85487.1"/>
    <property type="molecule type" value="Genomic_DNA"/>
</dbReference>
<name>A0ABX6P7I8_9BURK</name>
<dbReference type="InterPro" id="IPR000014">
    <property type="entry name" value="PAS"/>
</dbReference>
<dbReference type="PANTHER" id="PTHR44757">
    <property type="entry name" value="DIGUANYLATE CYCLASE DGCP"/>
    <property type="match status" value="1"/>
</dbReference>
<dbReference type="Gene3D" id="3.30.450.20">
    <property type="entry name" value="PAS domain"/>
    <property type="match status" value="1"/>
</dbReference>
<dbReference type="InterPro" id="IPR035965">
    <property type="entry name" value="PAS-like_dom_sf"/>
</dbReference>
<evidence type="ECO:0000313" key="2">
    <source>
        <dbReference type="EMBL" id="QJW85487.1"/>
    </source>
</evidence>
<accession>A0ABX6P7I8</accession>
<gene>
    <name evidence="2" type="ORF">HK414_25810</name>
</gene>
<dbReference type="NCBIfam" id="TIGR00229">
    <property type="entry name" value="sensory_box"/>
    <property type="match status" value="1"/>
</dbReference>
<dbReference type="Proteomes" id="UP000500826">
    <property type="component" value="Chromosome"/>
</dbReference>
<proteinExistence type="predicted"/>
<dbReference type="CDD" id="cd00130">
    <property type="entry name" value="PAS"/>
    <property type="match status" value="1"/>
</dbReference>
<organism evidence="2 3">
    <name type="scientific">Ramlibacter terrae</name>
    <dbReference type="NCBI Taxonomy" id="2732511"/>
    <lineage>
        <taxon>Bacteria</taxon>
        <taxon>Pseudomonadati</taxon>
        <taxon>Pseudomonadota</taxon>
        <taxon>Betaproteobacteria</taxon>
        <taxon>Burkholderiales</taxon>
        <taxon>Comamonadaceae</taxon>
        <taxon>Ramlibacter</taxon>
    </lineage>
</organism>
<dbReference type="Pfam" id="PF12860">
    <property type="entry name" value="PAS_7"/>
    <property type="match status" value="1"/>
</dbReference>
<sequence length="300" mass="32230">MQQALSELQAVGRALDHIDVGTCVFDDAGRLPVWNEAFLQLFPGHAEGLAAGETFAGILQRFHGERIADADLLALEQYVRDGMAGRDDGGPFSFSLEGRQIEVASIDVGGAGRVSVWRCPPQAEEPADGMLANYRLLAEFSSDVIVLVGDGRIEQVSPSVERLLGRAPASLVGTPCRDLLAPEHATMLDAALQLEMRQAFQARARHADGGTRWVEITLAHSPHLPGSVVLTLRDIGARKDAELQLQQASRELEALAHTDALTGAANRRSFDIGRTPNGGARSATPGRWRCCCSTRTTSSD</sequence>
<evidence type="ECO:0000259" key="1">
    <source>
        <dbReference type="PROSITE" id="PS50112"/>
    </source>
</evidence>
<dbReference type="SUPFAM" id="SSF55785">
    <property type="entry name" value="PYP-like sensor domain (PAS domain)"/>
    <property type="match status" value="1"/>
</dbReference>
<reference evidence="2 3" key="1">
    <citation type="submission" date="2020-05" db="EMBL/GenBank/DDBJ databases">
        <title>Ramlibacter rhizophilus sp. nov., isolated from rhizosphere soil of national flower Mugunghwa from South Korea.</title>
        <authorList>
            <person name="Zheng-Fei Y."/>
            <person name="Huan T."/>
        </authorList>
    </citation>
    <scope>NUCLEOTIDE SEQUENCE [LARGE SCALE GENOMIC DNA]</scope>
    <source>
        <strain evidence="2 3">H242</strain>
    </source>
</reference>
<keyword evidence="3" id="KW-1185">Reference proteome</keyword>
<dbReference type="PANTHER" id="PTHR44757:SF2">
    <property type="entry name" value="BIOFILM ARCHITECTURE MAINTENANCE PROTEIN MBAA"/>
    <property type="match status" value="1"/>
</dbReference>
<dbReference type="InterPro" id="IPR052155">
    <property type="entry name" value="Biofilm_reg_signaling"/>
</dbReference>
<evidence type="ECO:0000313" key="3">
    <source>
        <dbReference type="Proteomes" id="UP000500826"/>
    </source>
</evidence>
<dbReference type="PROSITE" id="PS50112">
    <property type="entry name" value="PAS"/>
    <property type="match status" value="1"/>
</dbReference>
<feature type="domain" description="PAS" evidence="1">
    <location>
        <begin position="135"/>
        <end position="199"/>
    </location>
</feature>
<dbReference type="SMART" id="SM00091">
    <property type="entry name" value="PAS"/>
    <property type="match status" value="2"/>
</dbReference>